<accession>A0ABQ4I322</accession>
<gene>
    <name evidence="2" type="ORF">Van01_55120</name>
</gene>
<name>A0ABQ4I322_9ACTN</name>
<feature type="transmembrane region" description="Helical" evidence="1">
    <location>
        <begin position="43"/>
        <end position="62"/>
    </location>
</feature>
<reference evidence="2 3" key="1">
    <citation type="submission" date="2021-01" db="EMBL/GenBank/DDBJ databases">
        <title>Whole genome shotgun sequence of Verrucosispora andamanensis NBRC 109075.</title>
        <authorList>
            <person name="Komaki H."/>
            <person name="Tamura T."/>
        </authorList>
    </citation>
    <scope>NUCLEOTIDE SEQUENCE [LARGE SCALE GENOMIC DNA]</scope>
    <source>
        <strain evidence="2 3">NBRC 109075</strain>
    </source>
</reference>
<protein>
    <submittedName>
        <fullName evidence="2">Uncharacterized protein</fullName>
    </submittedName>
</protein>
<dbReference type="EMBL" id="BOOZ01000048">
    <property type="protein sequence ID" value="GIJ12298.1"/>
    <property type="molecule type" value="Genomic_DNA"/>
</dbReference>
<feature type="transmembrane region" description="Helical" evidence="1">
    <location>
        <begin position="21"/>
        <end position="37"/>
    </location>
</feature>
<dbReference type="Proteomes" id="UP000647017">
    <property type="component" value="Unassembled WGS sequence"/>
</dbReference>
<dbReference type="RefSeq" id="WP_204013603.1">
    <property type="nucleotide sequence ID" value="NZ_BOOZ01000048.1"/>
</dbReference>
<evidence type="ECO:0000313" key="3">
    <source>
        <dbReference type="Proteomes" id="UP000647017"/>
    </source>
</evidence>
<keyword evidence="3" id="KW-1185">Reference proteome</keyword>
<keyword evidence="1" id="KW-0812">Transmembrane</keyword>
<keyword evidence="1" id="KW-1133">Transmembrane helix</keyword>
<comment type="caution">
    <text evidence="2">The sequence shown here is derived from an EMBL/GenBank/DDBJ whole genome shotgun (WGS) entry which is preliminary data.</text>
</comment>
<evidence type="ECO:0000313" key="2">
    <source>
        <dbReference type="EMBL" id="GIJ12298.1"/>
    </source>
</evidence>
<organism evidence="2 3">
    <name type="scientific">Micromonospora andamanensis</name>
    <dbReference type="NCBI Taxonomy" id="1287068"/>
    <lineage>
        <taxon>Bacteria</taxon>
        <taxon>Bacillati</taxon>
        <taxon>Actinomycetota</taxon>
        <taxon>Actinomycetes</taxon>
        <taxon>Micromonosporales</taxon>
        <taxon>Micromonosporaceae</taxon>
        <taxon>Micromonospora</taxon>
    </lineage>
</organism>
<sequence>MRSRLPRRGIPGGYSQAQAHLVVAAIALAASFLIMPARLDPSIGLLAMLGWLAGLAGVVEAIKSGGSSECCPMFWAQSSSGLRRHPYCSASRRWCTARRP</sequence>
<keyword evidence="1" id="KW-0472">Membrane</keyword>
<proteinExistence type="predicted"/>
<evidence type="ECO:0000256" key="1">
    <source>
        <dbReference type="SAM" id="Phobius"/>
    </source>
</evidence>